<dbReference type="Proteomes" id="UP000789759">
    <property type="component" value="Unassembled WGS sequence"/>
</dbReference>
<feature type="region of interest" description="Disordered" evidence="1">
    <location>
        <begin position="55"/>
        <end position="75"/>
    </location>
</feature>
<evidence type="ECO:0000256" key="1">
    <source>
        <dbReference type="SAM" id="MobiDB-lite"/>
    </source>
</evidence>
<name>A0A9N9E3J9_9GLOM</name>
<feature type="chain" id="PRO_5040361948" evidence="2">
    <location>
        <begin position="30"/>
        <end position="75"/>
    </location>
</feature>
<comment type="caution">
    <text evidence="3">The sequence shown here is derived from an EMBL/GenBank/DDBJ whole genome shotgun (WGS) entry which is preliminary data.</text>
</comment>
<sequence>MFKCKAKELSLDFLSLSLLFLGLSSLSSSFLSPFESAKEFADKEYLLILTFHQHSLDDPDSDDNDDDQNTAEIDA</sequence>
<keyword evidence="2" id="KW-0732">Signal</keyword>
<organism evidence="3 4">
    <name type="scientific">Cetraspora pellucida</name>
    <dbReference type="NCBI Taxonomy" id="1433469"/>
    <lineage>
        <taxon>Eukaryota</taxon>
        <taxon>Fungi</taxon>
        <taxon>Fungi incertae sedis</taxon>
        <taxon>Mucoromycota</taxon>
        <taxon>Glomeromycotina</taxon>
        <taxon>Glomeromycetes</taxon>
        <taxon>Diversisporales</taxon>
        <taxon>Gigasporaceae</taxon>
        <taxon>Cetraspora</taxon>
    </lineage>
</organism>
<evidence type="ECO:0000313" key="3">
    <source>
        <dbReference type="EMBL" id="CAG8658638.1"/>
    </source>
</evidence>
<evidence type="ECO:0000313" key="4">
    <source>
        <dbReference type="Proteomes" id="UP000789759"/>
    </source>
</evidence>
<feature type="non-terminal residue" evidence="3">
    <location>
        <position position="75"/>
    </location>
</feature>
<protein>
    <submittedName>
        <fullName evidence="3">4966_t:CDS:1</fullName>
    </submittedName>
</protein>
<evidence type="ECO:0000256" key="2">
    <source>
        <dbReference type="SAM" id="SignalP"/>
    </source>
</evidence>
<accession>A0A9N9E3J9</accession>
<feature type="signal peptide" evidence="2">
    <location>
        <begin position="1"/>
        <end position="29"/>
    </location>
</feature>
<keyword evidence="4" id="KW-1185">Reference proteome</keyword>
<proteinExistence type="predicted"/>
<dbReference type="AlphaFoldDB" id="A0A9N9E3J9"/>
<dbReference type="EMBL" id="CAJVQA010007569">
    <property type="protein sequence ID" value="CAG8658638.1"/>
    <property type="molecule type" value="Genomic_DNA"/>
</dbReference>
<gene>
    <name evidence="3" type="ORF">CPELLU_LOCUS9692</name>
</gene>
<reference evidence="3" key="1">
    <citation type="submission" date="2021-06" db="EMBL/GenBank/DDBJ databases">
        <authorList>
            <person name="Kallberg Y."/>
            <person name="Tangrot J."/>
            <person name="Rosling A."/>
        </authorList>
    </citation>
    <scope>NUCLEOTIDE SEQUENCE</scope>
    <source>
        <strain evidence="3">FL966</strain>
    </source>
</reference>
<feature type="compositionally biased region" description="Acidic residues" evidence="1">
    <location>
        <begin position="58"/>
        <end position="75"/>
    </location>
</feature>